<evidence type="ECO:0000313" key="2">
    <source>
        <dbReference type="Proteomes" id="UP000253594"/>
    </source>
</evidence>
<dbReference type="SUPFAM" id="SSF54171">
    <property type="entry name" value="DNA-binding domain"/>
    <property type="match status" value="1"/>
</dbReference>
<sequence>MSRRLVFGAGIKDIRTHHGCPYYERWKGVLRRCYSKSGEIPASYDGCRIADEWLTFSNFKRWMESRPWKGNHLDKDILRPWEKLYCPETSVFVPQYINTLMSEKPRGAANLPVGVSRSKRGRPFVAMIRNLGTEKTCLGTFNTAEEAHRAWATAKAQVIESAVDLYRKTDRFDMRICDALLTRANHLRTR</sequence>
<organism evidence="1 2">
    <name type="scientific">Pseudomonas aeruginosa</name>
    <dbReference type="NCBI Taxonomy" id="287"/>
    <lineage>
        <taxon>Bacteria</taxon>
        <taxon>Pseudomonadati</taxon>
        <taxon>Pseudomonadota</taxon>
        <taxon>Gammaproteobacteria</taxon>
        <taxon>Pseudomonadales</taxon>
        <taxon>Pseudomonadaceae</taxon>
        <taxon>Pseudomonas</taxon>
    </lineage>
</organism>
<dbReference type="Proteomes" id="UP000253594">
    <property type="component" value="Unassembled WGS sequence"/>
</dbReference>
<protein>
    <submittedName>
        <fullName evidence="1">Uncharacterized protein</fullName>
    </submittedName>
</protein>
<dbReference type="Gene3D" id="3.30.730.10">
    <property type="entry name" value="AP2/ERF domain"/>
    <property type="match status" value="1"/>
</dbReference>
<dbReference type="InterPro" id="IPR036955">
    <property type="entry name" value="AP2/ERF_dom_sf"/>
</dbReference>
<dbReference type="RefSeq" id="WP_023121823.1">
    <property type="nucleotide sequence ID" value="NZ_CAXODU010000001.1"/>
</dbReference>
<comment type="caution">
    <text evidence="1">The sequence shown here is derived from an EMBL/GenBank/DDBJ whole genome shotgun (WGS) entry which is preliminary data.</text>
</comment>
<gene>
    <name evidence="1" type="ORF">DT376_29205</name>
</gene>
<dbReference type="InterPro" id="IPR016177">
    <property type="entry name" value="DNA-bd_dom_sf"/>
</dbReference>
<dbReference type="GO" id="GO:0003700">
    <property type="term" value="F:DNA-binding transcription factor activity"/>
    <property type="evidence" value="ECO:0007669"/>
    <property type="project" value="InterPro"/>
</dbReference>
<name>A0A367M216_PSEAI</name>
<accession>A0A367M216</accession>
<dbReference type="AlphaFoldDB" id="A0A367M216"/>
<evidence type="ECO:0000313" key="1">
    <source>
        <dbReference type="EMBL" id="RCI71420.1"/>
    </source>
</evidence>
<dbReference type="EMBL" id="QORE01001419">
    <property type="protein sequence ID" value="RCI71420.1"/>
    <property type="molecule type" value="Genomic_DNA"/>
</dbReference>
<dbReference type="GO" id="GO:0003677">
    <property type="term" value="F:DNA binding"/>
    <property type="evidence" value="ECO:0007669"/>
    <property type="project" value="InterPro"/>
</dbReference>
<reference evidence="1 2" key="1">
    <citation type="submission" date="2018-07" db="EMBL/GenBank/DDBJ databases">
        <title>Mechanisms of high-level aminoglycoside resistance among Gram-negative pathogens in Brazil.</title>
        <authorList>
            <person name="Ballaben A.S."/>
            <person name="Darini A.L.C."/>
            <person name="Doi Y."/>
        </authorList>
    </citation>
    <scope>NUCLEOTIDE SEQUENCE [LARGE SCALE GENOMIC DNA]</scope>
    <source>
        <strain evidence="1 2">B2-305</strain>
    </source>
</reference>
<proteinExistence type="predicted"/>